<accession>A0A8S3DTW9</accession>
<comment type="caution">
    <text evidence="1">The sequence shown here is derived from an EMBL/GenBank/DDBJ whole genome shotgun (WGS) entry which is preliminary data.</text>
</comment>
<dbReference type="AlphaFoldDB" id="A0A8S3DTW9"/>
<feature type="non-terminal residue" evidence="1">
    <location>
        <position position="1"/>
    </location>
</feature>
<proteinExistence type="predicted"/>
<name>A0A8S3DTW9_9BILA</name>
<evidence type="ECO:0000313" key="2">
    <source>
        <dbReference type="Proteomes" id="UP000676336"/>
    </source>
</evidence>
<reference evidence="1" key="1">
    <citation type="submission" date="2021-02" db="EMBL/GenBank/DDBJ databases">
        <authorList>
            <person name="Nowell W R."/>
        </authorList>
    </citation>
    <scope>NUCLEOTIDE SEQUENCE</scope>
</reference>
<protein>
    <submittedName>
        <fullName evidence="1">Uncharacterized protein</fullName>
    </submittedName>
</protein>
<gene>
    <name evidence="1" type="ORF">SMN809_LOCUS56918</name>
</gene>
<dbReference type="Proteomes" id="UP000676336">
    <property type="component" value="Unassembled WGS sequence"/>
</dbReference>
<dbReference type="EMBL" id="CAJOBI010205853">
    <property type="protein sequence ID" value="CAF5004829.1"/>
    <property type="molecule type" value="Genomic_DNA"/>
</dbReference>
<evidence type="ECO:0000313" key="1">
    <source>
        <dbReference type="EMBL" id="CAF5004829.1"/>
    </source>
</evidence>
<organism evidence="1 2">
    <name type="scientific">Rotaria magnacalcarata</name>
    <dbReference type="NCBI Taxonomy" id="392030"/>
    <lineage>
        <taxon>Eukaryota</taxon>
        <taxon>Metazoa</taxon>
        <taxon>Spiralia</taxon>
        <taxon>Gnathifera</taxon>
        <taxon>Rotifera</taxon>
        <taxon>Eurotatoria</taxon>
        <taxon>Bdelloidea</taxon>
        <taxon>Philodinida</taxon>
        <taxon>Philodinidae</taxon>
        <taxon>Rotaria</taxon>
    </lineage>
</organism>
<sequence>ECSSFVRVVTHDEQRHFIGARRIRDDRRSGASFFDELFKQKELLKKIL</sequence>